<dbReference type="Gene3D" id="3.30.110.170">
    <property type="entry name" value="Protein of unknown function (DUF541), domain 1"/>
    <property type="match status" value="1"/>
</dbReference>
<proteinExistence type="predicted"/>
<reference evidence="1" key="1">
    <citation type="submission" date="2022-12" db="EMBL/GenBank/DDBJ databases">
        <title>Polyphasic identification of a Novel Hot-Spring Cyanobacterium Ocullathermofonsia sinensis gen nov. sp. nov. and Genomic Insights on its Adaptations to the Thermal Habitat.</title>
        <authorList>
            <person name="Daroch M."/>
            <person name="Tang J."/>
            <person name="Jiang Y."/>
        </authorList>
    </citation>
    <scope>NUCLEOTIDE SEQUENCE</scope>
    <source>
        <strain evidence="1">PKUAC-SCTA174</strain>
    </source>
</reference>
<dbReference type="Proteomes" id="UP001163152">
    <property type="component" value="Chromosome"/>
</dbReference>
<dbReference type="Pfam" id="PF04402">
    <property type="entry name" value="SIMPL"/>
    <property type="match status" value="1"/>
</dbReference>
<dbReference type="RefSeq" id="WP_268608461.1">
    <property type="nucleotide sequence ID" value="NZ_CP113797.1"/>
</dbReference>
<organism evidence="1 2">
    <name type="scientific">Thermocoleostomius sinensis A174</name>
    <dbReference type="NCBI Taxonomy" id="2016057"/>
    <lineage>
        <taxon>Bacteria</taxon>
        <taxon>Bacillati</taxon>
        <taxon>Cyanobacteriota</taxon>
        <taxon>Cyanophyceae</taxon>
        <taxon>Oculatellales</taxon>
        <taxon>Oculatellaceae</taxon>
        <taxon>Thermocoleostomius</taxon>
    </lineage>
</organism>
<keyword evidence="2" id="KW-1185">Reference proteome</keyword>
<dbReference type="AlphaFoldDB" id="A0A9E9CAI6"/>
<protein>
    <submittedName>
        <fullName evidence="1">SIMPL domain-containing protein</fullName>
    </submittedName>
</protein>
<dbReference type="EMBL" id="CP113797">
    <property type="protein sequence ID" value="WAL58985.1"/>
    <property type="molecule type" value="Genomic_DNA"/>
</dbReference>
<dbReference type="InterPro" id="IPR007497">
    <property type="entry name" value="SIMPL/DUF541"/>
</dbReference>
<name>A0A9E9CAI6_9CYAN</name>
<dbReference type="KEGG" id="tsin:OXH18_17640"/>
<sequence length="284" mass="30301">MSRSKRFGTVMMIAGILAGGWGIPSVSQASPLAQNRSEVSSAPQIAQLELPSSDMSLDLLAQTSPPETTVFTNQRSLTVTGTGQVNAPADQALLQLFYYPIVPVDTTLPVSSAPINPSELQFIVNALTSLGVAERDIRVFADPNSYGGARIQLTLAQPTTDRLNQIVSRVNQVVAEDERFSPSGSSVIYTINQCSTIENDARRAAIADAETRANDFANIAGVELGKVLTLADYSSWNFGYSTTCPTPDSLSPAPFQYGGYPFDPTVPPVVSVTTQVTATYSIED</sequence>
<accession>A0A9E9CAI6</accession>
<evidence type="ECO:0000313" key="2">
    <source>
        <dbReference type="Proteomes" id="UP001163152"/>
    </source>
</evidence>
<gene>
    <name evidence="1" type="ORF">OXH18_17640</name>
</gene>
<evidence type="ECO:0000313" key="1">
    <source>
        <dbReference type="EMBL" id="WAL58985.1"/>
    </source>
</evidence>